<sequence>MSGKRQKTQYSLALEPRDRGEAPVSGYQGAEPLVAKSAPESPAWTEQLMETVCSRENLETAWKRVRSNKGGPGVDGMTIDDAKGYLREHWPSIRSRLLEGTYQPQPVKRVEIPKPEGGVRKLGVPCVVDRLIQQALLQVLQEQWDPTFSEHSYGFRPGRSAHQAVAQSQRYVAEGYSHVIDIDLEKFFDRVNHDSLMARVAARVSDKRVLKLIRAFLNAGVMEDGLVRPVDEGTPQGGPLSPLLSNLLLDDLDKELARRGLRFCRYADDCNIYVRSRRAGERVMTSVGRFLTKKLLLKVNEAKSAVARPEERKFLGFSISNDGSERRIAPKALDKFKALIRDMTRRTRGISLPQMIKELKSYLIGWRGYFGFCQTPRVLTNLEAWTRRRLRMYLWWQWGNGHNRFKELRRHGVPKFGAAVAAGSPTGFWRMSGHPAVQQALRNHYFESLGLPRLHVSAQA</sequence>
<dbReference type="Proteomes" id="UP001595648">
    <property type="component" value="Unassembled WGS sequence"/>
</dbReference>
<dbReference type="PANTHER" id="PTHR34047:SF8">
    <property type="entry name" value="PROTEIN YKFC"/>
    <property type="match status" value="1"/>
</dbReference>
<keyword evidence="2 13" id="KW-0808">Transferase</keyword>
<dbReference type="SUPFAM" id="SSF56672">
    <property type="entry name" value="DNA/RNA polymerases"/>
    <property type="match status" value="1"/>
</dbReference>
<keyword evidence="15" id="KW-1185">Reference proteome</keyword>
<keyword evidence="7" id="KW-0051">Antiviral defense</keyword>
<evidence type="ECO:0000313" key="15">
    <source>
        <dbReference type="Proteomes" id="UP001595648"/>
    </source>
</evidence>
<organism evidence="13 15">
    <name type="scientific">Mesorhizobium cantuariense</name>
    <dbReference type="NCBI Taxonomy" id="1300275"/>
    <lineage>
        <taxon>Bacteria</taxon>
        <taxon>Pseudomonadati</taxon>
        <taxon>Pseudomonadota</taxon>
        <taxon>Alphaproteobacteria</taxon>
        <taxon>Hyphomicrobiales</taxon>
        <taxon>Phyllobacteriaceae</taxon>
        <taxon>Mesorhizobium</taxon>
    </lineage>
</organism>
<dbReference type="InterPro" id="IPR000477">
    <property type="entry name" value="RT_dom"/>
</dbReference>
<evidence type="ECO:0000313" key="13">
    <source>
        <dbReference type="EMBL" id="MFC3320655.1"/>
    </source>
</evidence>
<dbReference type="InterPro" id="IPR000123">
    <property type="entry name" value="Reverse_transcriptase_msDNA"/>
</dbReference>
<reference evidence="15" key="2">
    <citation type="journal article" date="2019" name="Int. J. Syst. Evol. Microbiol.">
        <title>The Global Catalogue of Microorganisms (GCM) 10K type strain sequencing project: providing services to taxonomists for standard genome sequencing and annotation.</title>
        <authorList>
            <consortium name="The Broad Institute Genomics Platform"/>
            <consortium name="The Broad Institute Genome Sequencing Center for Infectious Disease"/>
            <person name="Wu L."/>
            <person name="Ma J."/>
        </authorList>
    </citation>
    <scope>NUCLEOTIDE SEQUENCE [LARGE SCALE GENOMIC DNA]</scope>
    <source>
        <strain evidence="15">ICMP 19515</strain>
    </source>
</reference>
<dbReference type="NCBIfam" id="TIGR04416">
    <property type="entry name" value="group_II_RT_mat"/>
    <property type="match status" value="1"/>
</dbReference>
<comment type="similarity">
    <text evidence="8">Belongs to the bacterial reverse transcriptase family.</text>
</comment>
<dbReference type="InterPro" id="IPR030931">
    <property type="entry name" value="Group_II_RT_mat"/>
</dbReference>
<feature type="domain" description="Reverse transcriptase" evidence="11">
    <location>
        <begin position="93"/>
        <end position="319"/>
    </location>
</feature>
<dbReference type="EMBL" id="JBHRVD010000001">
    <property type="protein sequence ID" value="MFC3320655.1"/>
    <property type="molecule type" value="Genomic_DNA"/>
</dbReference>
<reference evidence="13" key="1">
    <citation type="journal article" date="2014" name="Int. J. Syst. Evol. Microbiol.">
        <title>Complete genome of a new Firmicutes species belonging to the dominant human colonic microbiota ('Ruminococcus bicirculans') reveals two chromosomes and a selective capacity to utilize plant glucans.</title>
        <authorList>
            <consortium name="NISC Comparative Sequencing Program"/>
            <person name="Wegmann U."/>
            <person name="Louis P."/>
            <person name="Goesmann A."/>
            <person name="Henrissat B."/>
            <person name="Duncan S.H."/>
            <person name="Flint H.J."/>
        </authorList>
    </citation>
    <scope>NUCLEOTIDE SEQUENCE</scope>
    <source>
        <strain evidence="13">ICMP 19515</strain>
    </source>
</reference>
<proteinExistence type="inferred from homology"/>
<evidence type="ECO:0000313" key="12">
    <source>
        <dbReference type="EMBL" id="MFC3320639.1"/>
    </source>
</evidence>
<protein>
    <recommendedName>
        <fullName evidence="1">RNA-directed DNA polymerase</fullName>
        <ecNumber evidence="1">2.7.7.49</ecNumber>
    </recommendedName>
</protein>
<evidence type="ECO:0000256" key="9">
    <source>
        <dbReference type="ARBA" id="ARBA00048173"/>
    </source>
</evidence>
<evidence type="ECO:0000259" key="11">
    <source>
        <dbReference type="PROSITE" id="PS50878"/>
    </source>
</evidence>
<dbReference type="EMBL" id="JBHRVD010000001">
    <property type="protein sequence ID" value="MFC3320639.1"/>
    <property type="molecule type" value="Genomic_DNA"/>
</dbReference>
<dbReference type="Pfam" id="PF08388">
    <property type="entry name" value="GIIM"/>
    <property type="match status" value="1"/>
</dbReference>
<evidence type="ECO:0000256" key="7">
    <source>
        <dbReference type="ARBA" id="ARBA00023118"/>
    </source>
</evidence>
<reference evidence="13" key="3">
    <citation type="submission" date="2024-09" db="EMBL/GenBank/DDBJ databases">
        <authorList>
            <person name="Sun Q."/>
            <person name="Mori K."/>
        </authorList>
    </citation>
    <scope>NUCLEOTIDE SEQUENCE</scope>
    <source>
        <strain evidence="13">ICMP 19515</strain>
    </source>
</reference>
<keyword evidence="4" id="KW-0479">Metal-binding</keyword>
<dbReference type="PROSITE" id="PS50878">
    <property type="entry name" value="RT_POL"/>
    <property type="match status" value="1"/>
</dbReference>
<dbReference type="InterPro" id="IPR051083">
    <property type="entry name" value="GrpII_Intron_Splice-Mob/Def"/>
</dbReference>
<evidence type="ECO:0000256" key="10">
    <source>
        <dbReference type="SAM" id="MobiDB-lite"/>
    </source>
</evidence>
<dbReference type="Pfam" id="PF00078">
    <property type="entry name" value="RVT_1"/>
    <property type="match status" value="1"/>
</dbReference>
<dbReference type="EMBL" id="JBHRVD010000001">
    <property type="protein sequence ID" value="MFC3325610.1"/>
    <property type="molecule type" value="Genomic_DNA"/>
</dbReference>
<evidence type="ECO:0000313" key="14">
    <source>
        <dbReference type="EMBL" id="MFC3325610.1"/>
    </source>
</evidence>
<evidence type="ECO:0000256" key="2">
    <source>
        <dbReference type="ARBA" id="ARBA00022679"/>
    </source>
</evidence>
<keyword evidence="6 13" id="KW-0695">RNA-directed DNA polymerase</keyword>
<evidence type="ECO:0000256" key="8">
    <source>
        <dbReference type="ARBA" id="ARBA00034120"/>
    </source>
</evidence>
<dbReference type="EC" id="2.7.7.49" evidence="1"/>
<evidence type="ECO:0000256" key="4">
    <source>
        <dbReference type="ARBA" id="ARBA00022723"/>
    </source>
</evidence>
<evidence type="ECO:0000256" key="1">
    <source>
        <dbReference type="ARBA" id="ARBA00012493"/>
    </source>
</evidence>
<dbReference type="PANTHER" id="PTHR34047">
    <property type="entry name" value="NUCLEAR INTRON MATURASE 1, MITOCHONDRIAL-RELATED"/>
    <property type="match status" value="1"/>
</dbReference>
<comment type="catalytic activity">
    <reaction evidence="9">
        <text>DNA(n) + a 2'-deoxyribonucleoside 5'-triphosphate = DNA(n+1) + diphosphate</text>
        <dbReference type="Rhea" id="RHEA:22508"/>
        <dbReference type="Rhea" id="RHEA-COMP:17339"/>
        <dbReference type="Rhea" id="RHEA-COMP:17340"/>
        <dbReference type="ChEBI" id="CHEBI:33019"/>
        <dbReference type="ChEBI" id="CHEBI:61560"/>
        <dbReference type="ChEBI" id="CHEBI:173112"/>
        <dbReference type="EC" id="2.7.7.49"/>
    </reaction>
</comment>
<evidence type="ECO:0000256" key="5">
    <source>
        <dbReference type="ARBA" id="ARBA00022842"/>
    </source>
</evidence>
<accession>A0ABV7MFN8</accession>
<dbReference type="InterPro" id="IPR013597">
    <property type="entry name" value="Mat_intron_G2"/>
</dbReference>
<evidence type="ECO:0000256" key="3">
    <source>
        <dbReference type="ARBA" id="ARBA00022695"/>
    </source>
</evidence>
<dbReference type="GO" id="GO:0003964">
    <property type="term" value="F:RNA-directed DNA polymerase activity"/>
    <property type="evidence" value="ECO:0007669"/>
    <property type="project" value="UniProtKB-KW"/>
</dbReference>
<dbReference type="RefSeq" id="WP_378976752.1">
    <property type="nucleotide sequence ID" value="NZ_JBHRVD010000001.1"/>
</dbReference>
<keyword evidence="3 13" id="KW-0548">Nucleotidyltransferase</keyword>
<feature type="region of interest" description="Disordered" evidence="10">
    <location>
        <begin position="1"/>
        <end position="32"/>
    </location>
</feature>
<dbReference type="CDD" id="cd01651">
    <property type="entry name" value="RT_G2_intron"/>
    <property type="match status" value="1"/>
</dbReference>
<gene>
    <name evidence="13" type="primary">ltrA</name>
    <name evidence="12" type="ORF">ACFOJ9_02105</name>
    <name evidence="13" type="ORF">ACFOJ9_02210</name>
    <name evidence="14" type="ORF">ACFOJ9_28140</name>
</gene>
<evidence type="ECO:0000256" key="6">
    <source>
        <dbReference type="ARBA" id="ARBA00022918"/>
    </source>
</evidence>
<keyword evidence="5" id="KW-0460">Magnesium</keyword>
<comment type="caution">
    <text evidence="13">The sequence shown here is derived from an EMBL/GenBank/DDBJ whole genome shotgun (WGS) entry which is preliminary data.</text>
</comment>
<dbReference type="InterPro" id="IPR043502">
    <property type="entry name" value="DNA/RNA_pol_sf"/>
</dbReference>
<dbReference type="PRINTS" id="PR00866">
    <property type="entry name" value="RNADNAPOLMS"/>
</dbReference>
<name>A0ABV7MFN8_9HYPH</name>